<evidence type="ECO:0000313" key="1">
    <source>
        <dbReference type="EMBL" id="KAH3841008.1"/>
    </source>
</evidence>
<proteinExistence type="predicted"/>
<keyword evidence="2" id="KW-1185">Reference proteome</keyword>
<dbReference type="SUPFAM" id="SSF52200">
    <property type="entry name" value="Toll/Interleukin receptor TIR domain"/>
    <property type="match status" value="1"/>
</dbReference>
<reference evidence="1" key="2">
    <citation type="submission" date="2020-11" db="EMBL/GenBank/DDBJ databases">
        <authorList>
            <person name="McCartney M.A."/>
            <person name="Auch B."/>
            <person name="Kono T."/>
            <person name="Mallez S."/>
            <person name="Becker A."/>
            <person name="Gohl D.M."/>
            <person name="Silverstein K.A.T."/>
            <person name="Koren S."/>
            <person name="Bechman K.B."/>
            <person name="Herman A."/>
            <person name="Abrahante J.E."/>
            <person name="Garbe J."/>
        </authorList>
    </citation>
    <scope>NUCLEOTIDE SEQUENCE</scope>
    <source>
        <strain evidence="1">Duluth1</strain>
        <tissue evidence="1">Whole animal</tissue>
    </source>
</reference>
<name>A0A9D4KK42_DREPO</name>
<accession>A0A9D4KK42</accession>
<evidence type="ECO:0000313" key="2">
    <source>
        <dbReference type="Proteomes" id="UP000828390"/>
    </source>
</evidence>
<protein>
    <recommendedName>
        <fullName evidence="3">TIR domain-containing protein</fullName>
    </recommendedName>
</protein>
<comment type="caution">
    <text evidence="1">The sequence shown here is derived from an EMBL/GenBank/DDBJ whole genome shotgun (WGS) entry which is preliminary data.</text>
</comment>
<dbReference type="InterPro" id="IPR035897">
    <property type="entry name" value="Toll_tir_struct_dom_sf"/>
</dbReference>
<evidence type="ECO:0008006" key="3">
    <source>
        <dbReference type="Google" id="ProtNLM"/>
    </source>
</evidence>
<dbReference type="AlphaFoldDB" id="A0A9D4KK42"/>
<dbReference type="Proteomes" id="UP000828390">
    <property type="component" value="Unassembled WGS sequence"/>
</dbReference>
<organism evidence="1 2">
    <name type="scientific">Dreissena polymorpha</name>
    <name type="common">Zebra mussel</name>
    <name type="synonym">Mytilus polymorpha</name>
    <dbReference type="NCBI Taxonomy" id="45954"/>
    <lineage>
        <taxon>Eukaryota</taxon>
        <taxon>Metazoa</taxon>
        <taxon>Spiralia</taxon>
        <taxon>Lophotrochozoa</taxon>
        <taxon>Mollusca</taxon>
        <taxon>Bivalvia</taxon>
        <taxon>Autobranchia</taxon>
        <taxon>Heteroconchia</taxon>
        <taxon>Euheterodonta</taxon>
        <taxon>Imparidentia</taxon>
        <taxon>Neoheterodontei</taxon>
        <taxon>Myida</taxon>
        <taxon>Dreissenoidea</taxon>
        <taxon>Dreissenidae</taxon>
        <taxon>Dreissena</taxon>
    </lineage>
</organism>
<reference evidence="1" key="1">
    <citation type="journal article" date="2019" name="bioRxiv">
        <title>The Genome of the Zebra Mussel, Dreissena polymorpha: A Resource for Invasive Species Research.</title>
        <authorList>
            <person name="McCartney M.A."/>
            <person name="Auch B."/>
            <person name="Kono T."/>
            <person name="Mallez S."/>
            <person name="Zhang Y."/>
            <person name="Obille A."/>
            <person name="Becker A."/>
            <person name="Abrahante J.E."/>
            <person name="Garbe J."/>
            <person name="Badalamenti J.P."/>
            <person name="Herman A."/>
            <person name="Mangelson H."/>
            <person name="Liachko I."/>
            <person name="Sullivan S."/>
            <person name="Sone E.D."/>
            <person name="Koren S."/>
            <person name="Silverstein K.A.T."/>
            <person name="Beckman K.B."/>
            <person name="Gohl D.M."/>
        </authorList>
    </citation>
    <scope>NUCLEOTIDE SEQUENCE</scope>
    <source>
        <strain evidence="1">Duluth1</strain>
        <tissue evidence="1">Whole animal</tissue>
    </source>
</reference>
<sequence>MLLLTDNFVNSEYCLNEFDVAFRVGKPVIMMLKGDVDMTRAPPVIRDLFHTYVRVLWKCDDNGEYSMTTSWENVCNAILESRLTISGVP</sequence>
<dbReference type="EMBL" id="JAIWYP010000004">
    <property type="protein sequence ID" value="KAH3841008.1"/>
    <property type="molecule type" value="Genomic_DNA"/>
</dbReference>
<gene>
    <name evidence="1" type="ORF">DPMN_114467</name>
</gene>